<evidence type="ECO:0000313" key="1">
    <source>
        <dbReference type="EnsemblPlants" id="AET2Gv20217900.26"/>
    </source>
</evidence>
<dbReference type="InterPro" id="IPR036890">
    <property type="entry name" value="HATPase_C_sf"/>
</dbReference>
<reference evidence="2" key="2">
    <citation type="journal article" date="2017" name="Nat. Plants">
        <title>The Aegilops tauschii genome reveals multiple impacts of transposons.</title>
        <authorList>
            <person name="Zhao G."/>
            <person name="Zou C."/>
            <person name="Li K."/>
            <person name="Wang K."/>
            <person name="Li T."/>
            <person name="Gao L."/>
            <person name="Zhang X."/>
            <person name="Wang H."/>
            <person name="Yang Z."/>
            <person name="Liu X."/>
            <person name="Jiang W."/>
            <person name="Mao L."/>
            <person name="Kong X."/>
            <person name="Jiao Y."/>
            <person name="Jia J."/>
        </authorList>
    </citation>
    <scope>NUCLEOTIDE SEQUENCE [LARGE SCALE GENOMIC DNA]</scope>
    <source>
        <strain evidence="2">cv. AL8/78</strain>
    </source>
</reference>
<dbReference type="SUPFAM" id="SSF55874">
    <property type="entry name" value="ATPase domain of HSP90 chaperone/DNA topoisomerase II/histidine kinase"/>
    <property type="match status" value="1"/>
</dbReference>
<dbReference type="EnsemblPlants" id="AET2Gv20217900.26">
    <property type="protein sequence ID" value="AET2Gv20217900.26"/>
    <property type="gene ID" value="AET2Gv20217900"/>
</dbReference>
<proteinExistence type="predicted"/>
<reference evidence="1" key="3">
    <citation type="journal article" date="2017" name="Nature">
        <title>Genome sequence of the progenitor of the wheat D genome Aegilops tauschii.</title>
        <authorList>
            <person name="Luo M.C."/>
            <person name="Gu Y.Q."/>
            <person name="Puiu D."/>
            <person name="Wang H."/>
            <person name="Twardziok S.O."/>
            <person name="Deal K.R."/>
            <person name="Huo N."/>
            <person name="Zhu T."/>
            <person name="Wang L."/>
            <person name="Wang Y."/>
            <person name="McGuire P.E."/>
            <person name="Liu S."/>
            <person name="Long H."/>
            <person name="Ramasamy R.K."/>
            <person name="Rodriguez J.C."/>
            <person name="Van S.L."/>
            <person name="Yuan L."/>
            <person name="Wang Z."/>
            <person name="Xia Z."/>
            <person name="Xiao L."/>
            <person name="Anderson O.D."/>
            <person name="Ouyang S."/>
            <person name="Liang Y."/>
            <person name="Zimin A.V."/>
            <person name="Pertea G."/>
            <person name="Qi P."/>
            <person name="Bennetzen J.L."/>
            <person name="Dai X."/>
            <person name="Dawson M.W."/>
            <person name="Muller H.G."/>
            <person name="Kugler K."/>
            <person name="Rivarola-Duarte L."/>
            <person name="Spannagl M."/>
            <person name="Mayer K.F.X."/>
            <person name="Lu F.H."/>
            <person name="Bevan M.W."/>
            <person name="Leroy P."/>
            <person name="Li P."/>
            <person name="You F.M."/>
            <person name="Sun Q."/>
            <person name="Liu Z."/>
            <person name="Lyons E."/>
            <person name="Wicker T."/>
            <person name="Salzberg S.L."/>
            <person name="Devos K.M."/>
            <person name="Dvorak J."/>
        </authorList>
    </citation>
    <scope>NUCLEOTIDE SEQUENCE [LARGE SCALE GENOMIC DNA]</scope>
    <source>
        <strain evidence="1">cv. AL8/78</strain>
    </source>
</reference>
<accession>A0A453APF5</accession>
<keyword evidence="2" id="KW-1185">Reference proteome</keyword>
<reference evidence="1" key="4">
    <citation type="submission" date="2019-03" db="UniProtKB">
        <authorList>
            <consortium name="EnsemblPlants"/>
        </authorList>
    </citation>
    <scope>IDENTIFICATION</scope>
</reference>
<dbReference type="Proteomes" id="UP000015105">
    <property type="component" value="Chromosome 2D"/>
</dbReference>
<dbReference type="Gene3D" id="3.30.565.10">
    <property type="entry name" value="Histidine kinase-like ATPase, C-terminal domain"/>
    <property type="match status" value="1"/>
</dbReference>
<protein>
    <recommendedName>
        <fullName evidence="3">Histidine kinase/HSP90-like ATPase domain-containing protein</fullName>
    </recommendedName>
</protein>
<evidence type="ECO:0000313" key="2">
    <source>
        <dbReference type="Proteomes" id="UP000015105"/>
    </source>
</evidence>
<evidence type="ECO:0008006" key="3">
    <source>
        <dbReference type="Google" id="ProtNLM"/>
    </source>
</evidence>
<organism evidence="1 2">
    <name type="scientific">Aegilops tauschii subsp. strangulata</name>
    <name type="common">Goatgrass</name>
    <dbReference type="NCBI Taxonomy" id="200361"/>
    <lineage>
        <taxon>Eukaryota</taxon>
        <taxon>Viridiplantae</taxon>
        <taxon>Streptophyta</taxon>
        <taxon>Embryophyta</taxon>
        <taxon>Tracheophyta</taxon>
        <taxon>Spermatophyta</taxon>
        <taxon>Magnoliopsida</taxon>
        <taxon>Liliopsida</taxon>
        <taxon>Poales</taxon>
        <taxon>Poaceae</taxon>
        <taxon>BOP clade</taxon>
        <taxon>Pooideae</taxon>
        <taxon>Triticodae</taxon>
        <taxon>Triticeae</taxon>
        <taxon>Triticinae</taxon>
        <taxon>Aegilops</taxon>
    </lineage>
</organism>
<sequence length="65" mass="7100">MDCIIWVYEILNNVVGEAQAGYATEINAVLHDDNSVSVTDNGRGEEGGLVAISCMQRGWQRLFLG</sequence>
<name>A0A453APF5_AEGTS</name>
<reference evidence="2" key="1">
    <citation type="journal article" date="2014" name="Science">
        <title>Ancient hybridizations among the ancestral genomes of bread wheat.</title>
        <authorList>
            <consortium name="International Wheat Genome Sequencing Consortium,"/>
            <person name="Marcussen T."/>
            <person name="Sandve S.R."/>
            <person name="Heier L."/>
            <person name="Spannagl M."/>
            <person name="Pfeifer M."/>
            <person name="Jakobsen K.S."/>
            <person name="Wulff B.B."/>
            <person name="Steuernagel B."/>
            <person name="Mayer K.F."/>
            <person name="Olsen O.A."/>
        </authorList>
    </citation>
    <scope>NUCLEOTIDE SEQUENCE [LARGE SCALE GENOMIC DNA]</scope>
    <source>
        <strain evidence="2">cv. AL8/78</strain>
    </source>
</reference>
<dbReference type="AlphaFoldDB" id="A0A453APF5"/>
<reference evidence="1" key="5">
    <citation type="journal article" date="2021" name="G3 (Bethesda)">
        <title>Aegilops tauschii genome assembly Aet v5.0 features greater sequence contiguity and improved annotation.</title>
        <authorList>
            <person name="Wang L."/>
            <person name="Zhu T."/>
            <person name="Rodriguez J.C."/>
            <person name="Deal K.R."/>
            <person name="Dubcovsky J."/>
            <person name="McGuire P.E."/>
            <person name="Lux T."/>
            <person name="Spannagl M."/>
            <person name="Mayer K.F.X."/>
            <person name="Baldrich P."/>
            <person name="Meyers B.C."/>
            <person name="Huo N."/>
            <person name="Gu Y.Q."/>
            <person name="Zhou H."/>
            <person name="Devos K.M."/>
            <person name="Bennetzen J.L."/>
            <person name="Unver T."/>
            <person name="Budak H."/>
            <person name="Gulick P.J."/>
            <person name="Galiba G."/>
            <person name="Kalapos B."/>
            <person name="Nelson D.R."/>
            <person name="Li P."/>
            <person name="You F.M."/>
            <person name="Luo M.C."/>
            <person name="Dvorak J."/>
        </authorList>
    </citation>
    <scope>NUCLEOTIDE SEQUENCE [LARGE SCALE GENOMIC DNA]</scope>
    <source>
        <strain evidence="1">cv. AL8/78</strain>
    </source>
</reference>
<dbReference type="Gramene" id="AET2Gv20217900.26">
    <property type="protein sequence ID" value="AET2Gv20217900.26"/>
    <property type="gene ID" value="AET2Gv20217900"/>
</dbReference>